<dbReference type="InterPro" id="IPR001839">
    <property type="entry name" value="TGF-b_C"/>
</dbReference>
<evidence type="ECO:0000256" key="8">
    <source>
        <dbReference type="ARBA" id="ARBA00023030"/>
    </source>
</evidence>
<dbReference type="OrthoDB" id="6092228at2759"/>
<evidence type="ECO:0000256" key="6">
    <source>
        <dbReference type="ARBA" id="ARBA00022685"/>
    </source>
</evidence>
<evidence type="ECO:0000256" key="2">
    <source>
        <dbReference type="ARBA" id="ARBA00006656"/>
    </source>
</evidence>
<evidence type="ECO:0000256" key="1">
    <source>
        <dbReference type="ARBA" id="ARBA00004498"/>
    </source>
</evidence>
<dbReference type="GO" id="GO:0042127">
    <property type="term" value="P:regulation of cell population proliferation"/>
    <property type="evidence" value="ECO:0007669"/>
    <property type="project" value="TreeGrafter"/>
</dbReference>
<keyword evidence="19" id="KW-1185">Reference proteome</keyword>
<dbReference type="InterPro" id="IPR029034">
    <property type="entry name" value="Cystine-knot_cytokine"/>
</dbReference>
<accession>A0A556V099</accession>
<dbReference type="InterPro" id="IPR003140">
    <property type="entry name" value="PLipase/COase/thioEstase"/>
</dbReference>
<dbReference type="PRINTS" id="PR01425">
    <property type="entry name" value="TGFBETA2"/>
</dbReference>
<feature type="domain" description="TGF-beta family profile" evidence="17">
    <location>
        <begin position="286"/>
        <end position="351"/>
    </location>
</feature>
<evidence type="ECO:0000256" key="4">
    <source>
        <dbReference type="ARBA" id="ARBA00022525"/>
    </source>
</evidence>
<dbReference type="InterPro" id="IPR029058">
    <property type="entry name" value="AB_hydrolase_fold"/>
</dbReference>
<evidence type="ECO:0000256" key="14">
    <source>
        <dbReference type="ARBA" id="ARBA00045656"/>
    </source>
</evidence>
<dbReference type="PROSITE" id="PS00250">
    <property type="entry name" value="TGF_BETA_1"/>
    <property type="match status" value="1"/>
</dbReference>
<keyword evidence="4" id="KW-0964">Secreted</keyword>
<evidence type="ECO:0000256" key="9">
    <source>
        <dbReference type="ARBA" id="ARBA00023157"/>
    </source>
</evidence>
<name>A0A556V099_BAGYA</name>
<reference evidence="18 19" key="1">
    <citation type="journal article" date="2019" name="Genome Biol. Evol.">
        <title>Whole-Genome Sequencing of the Giant Devil Catfish, Bagarius yarrelli.</title>
        <authorList>
            <person name="Jiang W."/>
            <person name="Lv Y."/>
            <person name="Cheng L."/>
            <person name="Yang K."/>
            <person name="Chao B."/>
            <person name="Wang X."/>
            <person name="Li Y."/>
            <person name="Pan X."/>
            <person name="You X."/>
            <person name="Zhang Y."/>
            <person name="Yang J."/>
            <person name="Li J."/>
            <person name="Zhang X."/>
            <person name="Liu S."/>
            <person name="Sun C."/>
            <person name="Yang J."/>
            <person name="Shi Q."/>
        </authorList>
    </citation>
    <scope>NUCLEOTIDE SEQUENCE [LARGE SCALE GENOMIC DNA]</scope>
    <source>
        <strain evidence="18">JWS20170419001</strain>
        <tissue evidence="18">Muscle</tissue>
    </source>
</reference>
<dbReference type="AlphaFoldDB" id="A0A556V099"/>
<dbReference type="Gene3D" id="2.10.90.10">
    <property type="entry name" value="Cystine-knot cytokines"/>
    <property type="match status" value="1"/>
</dbReference>
<evidence type="ECO:0000256" key="11">
    <source>
        <dbReference type="ARBA" id="ARBA00023246"/>
    </source>
</evidence>
<evidence type="ECO:0000256" key="13">
    <source>
        <dbReference type="ARBA" id="ARBA00045470"/>
    </source>
</evidence>
<feature type="chain" id="PRO_5022102738" description="Transforming growth factor beta-2 proprotein" evidence="16">
    <location>
        <begin position="21"/>
        <end position="634"/>
    </location>
</feature>
<dbReference type="GO" id="GO:0005615">
    <property type="term" value="C:extracellular space"/>
    <property type="evidence" value="ECO:0007669"/>
    <property type="project" value="InterPro"/>
</dbReference>
<evidence type="ECO:0000313" key="18">
    <source>
        <dbReference type="EMBL" id="TSQ69489.1"/>
    </source>
</evidence>
<dbReference type="SUPFAM" id="SSF57501">
    <property type="entry name" value="Cystine-knot cytokines"/>
    <property type="match status" value="1"/>
</dbReference>
<dbReference type="PANTHER" id="PTHR11848">
    <property type="entry name" value="TGF-BETA FAMILY"/>
    <property type="match status" value="1"/>
</dbReference>
<evidence type="ECO:0000313" key="19">
    <source>
        <dbReference type="Proteomes" id="UP000319801"/>
    </source>
</evidence>
<dbReference type="GO" id="GO:0007179">
    <property type="term" value="P:transforming growth factor beta receptor signaling pathway"/>
    <property type="evidence" value="ECO:0007669"/>
    <property type="project" value="TreeGrafter"/>
</dbReference>
<sequence length="634" mass="72458">MNLFAVSLLLSLDLVAVALGLSTCSTLDMDQFMKKRIEAIRGQILSKLKLSKPPEEFPEPEDVSRDIIAIYNSTRDLLQEKANERAATCERQRSEEEYYAKEVHKIDMQPFYPSENVISPTYYNPYFRRLRFDVSSMEKNASNLVKAELRIFRLQNPKARVSEQRIELYQILGHKDLTSPTQRYIDSKVVRTRTEGEWLSFDVTEAVSEWLLHRDRNNGFKISLHCPCCTFVPSNNYIIPNKSEELEARFAGIDDSFIRRHSGQSPHLLLMLLPSYRLESQHKSHRQKRALDAAFCSRNVQDNCCLRSLYIDFKKDLGWRWIHEPKGYNANFCAGACPYLWSADTQHTKIRGCRLSQVRCLTCRHLLRFHTTTSIHAHTTSLRPQAPSDPTALHNPGQSVPLFGYRTLLENIRPMLFAADPSFYMKYGQMILYSGDTGEGLRAWVREVLGQDMAFEHIRVIYPTAPARPYTPMNGALSHVWFDRYKISNDCPEHLETIEEMCSNLGAIVQDEIRAGVPKNKMIIGGFSMGGAMALHLACRYHKDVAGVFALSSFLNKDSVVYQAMEGAKGNHLPELLQCHGTADELVSHAWGEGTSTLLKKAGMDTFFHSFPGLNHQLCRPELELLRSWILKKL</sequence>
<organism evidence="18 19">
    <name type="scientific">Bagarius yarrelli</name>
    <name type="common">Goonch</name>
    <name type="synonym">Bagrus yarrelli</name>
    <dbReference type="NCBI Taxonomy" id="175774"/>
    <lineage>
        <taxon>Eukaryota</taxon>
        <taxon>Metazoa</taxon>
        <taxon>Chordata</taxon>
        <taxon>Craniata</taxon>
        <taxon>Vertebrata</taxon>
        <taxon>Euteleostomi</taxon>
        <taxon>Actinopterygii</taxon>
        <taxon>Neopterygii</taxon>
        <taxon>Teleostei</taxon>
        <taxon>Ostariophysi</taxon>
        <taxon>Siluriformes</taxon>
        <taxon>Sisoridae</taxon>
        <taxon>Sisorinae</taxon>
        <taxon>Bagarius</taxon>
    </lineage>
</organism>
<dbReference type="Gene3D" id="3.40.50.1820">
    <property type="entry name" value="alpha/beta hydrolase"/>
    <property type="match status" value="1"/>
</dbReference>
<dbReference type="InterPro" id="IPR017948">
    <property type="entry name" value="TGFb_CS"/>
</dbReference>
<comment type="caution">
    <text evidence="18">The sequence shown here is derived from an EMBL/GenBank/DDBJ whole genome shotgun (WGS) entry which is preliminary data.</text>
</comment>
<evidence type="ECO:0000256" key="10">
    <source>
        <dbReference type="ARBA" id="ARBA00023180"/>
    </source>
</evidence>
<dbReference type="SMART" id="SM00204">
    <property type="entry name" value="TGFB"/>
    <property type="match status" value="1"/>
</dbReference>
<comment type="function">
    <text evidence="12">Precursor of the Latency-associated peptide (LAP) and Transforming growth factor beta-2 (TGF-beta-2) chains, which constitute the regulatory and active subunit of TGF-beta-2, respectively.</text>
</comment>
<feature type="signal peptide" evidence="16">
    <location>
        <begin position="1"/>
        <end position="20"/>
    </location>
</feature>
<keyword evidence="8 15" id="KW-0339">Growth factor</keyword>
<dbReference type="InterPro" id="IPR015615">
    <property type="entry name" value="TGF-beta-rel"/>
</dbReference>
<dbReference type="GO" id="GO:0016787">
    <property type="term" value="F:hydrolase activity"/>
    <property type="evidence" value="ECO:0007669"/>
    <property type="project" value="InterPro"/>
</dbReference>
<dbReference type="Pfam" id="PF00019">
    <property type="entry name" value="TGF_beta"/>
    <property type="match status" value="1"/>
</dbReference>
<comment type="function">
    <text evidence="14">Required to maintain the Transforming growth factor beta-2 (TGF-beta-2) chain in a latent state during storage in extracellular matrix. Associates non-covalently with TGF-beta-2 and regulates its activation via interaction with 'milieu molecules', such as LTBP1 and LRRC32/GARP, that control activation of TGF-beta-2.</text>
</comment>
<evidence type="ECO:0000256" key="3">
    <source>
        <dbReference type="ARBA" id="ARBA00018531"/>
    </source>
</evidence>
<dbReference type="PANTHER" id="PTHR11848:SF141">
    <property type="entry name" value="TRANSFORMING GROWTH FACTOR BETA-2 PROPROTEIN"/>
    <property type="match status" value="1"/>
</dbReference>
<dbReference type="EMBL" id="VCAZ01000087">
    <property type="protein sequence ID" value="TSQ69489.1"/>
    <property type="molecule type" value="Genomic_DNA"/>
</dbReference>
<dbReference type="Proteomes" id="UP000319801">
    <property type="component" value="Unassembled WGS sequence"/>
</dbReference>
<dbReference type="Pfam" id="PF00688">
    <property type="entry name" value="TGFb_propeptide"/>
    <property type="match status" value="1"/>
</dbReference>
<evidence type="ECO:0000256" key="12">
    <source>
        <dbReference type="ARBA" id="ARBA00034081"/>
    </source>
</evidence>
<proteinExistence type="inferred from homology"/>
<dbReference type="Pfam" id="PF02230">
    <property type="entry name" value="Abhydrolase_2"/>
    <property type="match status" value="1"/>
</dbReference>
<evidence type="ECO:0000256" key="5">
    <source>
        <dbReference type="ARBA" id="ARBA00022530"/>
    </source>
</evidence>
<keyword evidence="6" id="KW-0165">Cleavage on pair of basic residues</keyword>
<evidence type="ECO:0000256" key="15">
    <source>
        <dbReference type="RuleBase" id="RU000354"/>
    </source>
</evidence>
<keyword evidence="9" id="KW-1015">Disulfide bond</keyword>
<dbReference type="PROSITE" id="PS51362">
    <property type="entry name" value="TGF_BETA_2"/>
    <property type="match status" value="1"/>
</dbReference>
<comment type="subcellular location">
    <subcellularLocation>
        <location evidence="1">Secreted</location>
        <location evidence="1">Extracellular space</location>
        <location evidence="1">Extracellular matrix</location>
    </subcellularLocation>
</comment>
<dbReference type="GO" id="GO:0008083">
    <property type="term" value="F:growth factor activity"/>
    <property type="evidence" value="ECO:0007669"/>
    <property type="project" value="UniProtKB-KW"/>
</dbReference>
<keyword evidence="5" id="KW-0272">Extracellular matrix</keyword>
<gene>
    <name evidence="18" type="ORF">Baya_11278</name>
</gene>
<dbReference type="InterPro" id="IPR003940">
    <property type="entry name" value="TGFb2"/>
</dbReference>
<comment type="function">
    <text evidence="13">Multifunctional protein that regulates various processes such as angiogenesis and heart development. Activation into mature form follows different steps: following cleavage of the proprotein in the Golgi apparatus, Latency-associated peptide (LAP) and Transforming growth factor beta-2 (TGF-beta-2) chains remain non-covalently linked rendering TGF-beta-2 inactive during storage in extracellular matrix. At the same time, LAP chain interacts with 'milieu molecules', such as LTBP1 and LRRC32/GARP, that control activation of TGF-beta-2 and maintain it in a latent state during storage in extracellular milieus. Once activated following release of LAP, TGF-beta-2 acts by binding to TGF-beta receptors (TGFBR1 and TGFBR2), which transduce signal.</text>
</comment>
<keyword evidence="11" id="KW-0497">Mitogen</keyword>
<dbReference type="GO" id="GO:0009653">
    <property type="term" value="P:anatomical structure morphogenesis"/>
    <property type="evidence" value="ECO:0007669"/>
    <property type="project" value="UniProtKB-ARBA"/>
</dbReference>
<dbReference type="Gene3D" id="2.60.120.970">
    <property type="match status" value="1"/>
</dbReference>
<evidence type="ECO:0000259" key="17">
    <source>
        <dbReference type="PROSITE" id="PS51362"/>
    </source>
</evidence>
<keyword evidence="7 16" id="KW-0732">Signal</keyword>
<dbReference type="FunFam" id="2.60.120.970:FF:000002">
    <property type="entry name" value="Transforming growth factor beta"/>
    <property type="match status" value="1"/>
</dbReference>
<dbReference type="GO" id="GO:0005125">
    <property type="term" value="F:cytokine activity"/>
    <property type="evidence" value="ECO:0007669"/>
    <property type="project" value="TreeGrafter"/>
</dbReference>
<evidence type="ECO:0000256" key="16">
    <source>
        <dbReference type="SAM" id="SignalP"/>
    </source>
</evidence>
<dbReference type="PRINTS" id="PR01423">
    <property type="entry name" value="TGFBETA"/>
</dbReference>
<dbReference type="InterPro" id="IPR016319">
    <property type="entry name" value="TGF-beta"/>
</dbReference>
<evidence type="ECO:0000256" key="7">
    <source>
        <dbReference type="ARBA" id="ARBA00022729"/>
    </source>
</evidence>
<protein>
    <recommendedName>
        <fullName evidence="3">Transforming growth factor beta-2 proprotein</fullName>
    </recommendedName>
</protein>
<dbReference type="SUPFAM" id="SSF53474">
    <property type="entry name" value="alpha/beta-Hydrolases"/>
    <property type="match status" value="1"/>
</dbReference>
<dbReference type="InterPro" id="IPR001111">
    <property type="entry name" value="TGF-b_propeptide"/>
</dbReference>
<dbReference type="GO" id="GO:0051781">
    <property type="term" value="P:positive regulation of cell division"/>
    <property type="evidence" value="ECO:0007669"/>
    <property type="project" value="UniProtKB-KW"/>
</dbReference>
<dbReference type="GO" id="GO:0009888">
    <property type="term" value="P:tissue development"/>
    <property type="evidence" value="ECO:0007669"/>
    <property type="project" value="UniProtKB-ARBA"/>
</dbReference>
<dbReference type="GO" id="GO:0005160">
    <property type="term" value="F:transforming growth factor beta receptor binding"/>
    <property type="evidence" value="ECO:0007669"/>
    <property type="project" value="InterPro"/>
</dbReference>
<keyword evidence="10" id="KW-0325">Glycoprotein</keyword>
<comment type="similarity">
    <text evidence="2 15">Belongs to the TGF-beta family.</text>
</comment>